<evidence type="ECO:0000256" key="1">
    <source>
        <dbReference type="SAM" id="SignalP"/>
    </source>
</evidence>
<feature type="signal peptide" evidence="1">
    <location>
        <begin position="1"/>
        <end position="21"/>
    </location>
</feature>
<keyword evidence="3" id="KW-1185">Reference proteome</keyword>
<dbReference type="Proteomes" id="UP000001357">
    <property type="component" value="Unassembled WGS sequence"/>
</dbReference>
<dbReference type="InParanoid" id="A9V0M7"/>
<keyword evidence="1" id="KW-0732">Signal</keyword>
<name>A9V0M7_MONBE</name>
<protein>
    <recommendedName>
        <fullName evidence="4">LamG-like jellyroll fold domain-containing protein</fullName>
    </recommendedName>
</protein>
<dbReference type="SUPFAM" id="SSF49899">
    <property type="entry name" value="Concanavalin A-like lectins/glucanases"/>
    <property type="match status" value="3"/>
</dbReference>
<evidence type="ECO:0000313" key="2">
    <source>
        <dbReference type="EMBL" id="EDQ88907.1"/>
    </source>
</evidence>
<evidence type="ECO:0008006" key="4">
    <source>
        <dbReference type="Google" id="ProtNLM"/>
    </source>
</evidence>
<accession>A9V0M7</accession>
<dbReference type="Gene3D" id="2.60.120.200">
    <property type="match status" value="3"/>
</dbReference>
<dbReference type="PANTHER" id="PTHR45869">
    <property type="entry name" value="C-REACTIVE PROTEIN-RELATED"/>
    <property type="match status" value="1"/>
</dbReference>
<dbReference type="InterPro" id="IPR051005">
    <property type="entry name" value="Pentraxin_domain"/>
</dbReference>
<reference evidence="2 3" key="1">
    <citation type="journal article" date="2008" name="Nature">
        <title>The genome of the choanoflagellate Monosiga brevicollis and the origin of metazoans.</title>
        <authorList>
            <consortium name="JGI Sequencing"/>
            <person name="King N."/>
            <person name="Westbrook M.J."/>
            <person name="Young S.L."/>
            <person name="Kuo A."/>
            <person name="Abedin M."/>
            <person name="Chapman J."/>
            <person name="Fairclough S."/>
            <person name="Hellsten U."/>
            <person name="Isogai Y."/>
            <person name="Letunic I."/>
            <person name="Marr M."/>
            <person name="Pincus D."/>
            <person name="Putnam N."/>
            <person name="Rokas A."/>
            <person name="Wright K.J."/>
            <person name="Zuzow R."/>
            <person name="Dirks W."/>
            <person name="Good M."/>
            <person name="Goodstein D."/>
            <person name="Lemons D."/>
            <person name="Li W."/>
            <person name="Lyons J.B."/>
            <person name="Morris A."/>
            <person name="Nichols S."/>
            <person name="Richter D.J."/>
            <person name="Salamov A."/>
            <person name="Bork P."/>
            <person name="Lim W.A."/>
            <person name="Manning G."/>
            <person name="Miller W.T."/>
            <person name="McGinnis W."/>
            <person name="Shapiro H."/>
            <person name="Tjian R."/>
            <person name="Grigoriev I.V."/>
            <person name="Rokhsar D."/>
        </authorList>
    </citation>
    <scope>NUCLEOTIDE SEQUENCE [LARGE SCALE GENOMIC DNA]</scope>
    <source>
        <strain evidence="3">MX1 / ATCC 50154</strain>
    </source>
</reference>
<dbReference type="EMBL" id="CH991552">
    <property type="protein sequence ID" value="EDQ88907.1"/>
    <property type="molecule type" value="Genomic_DNA"/>
</dbReference>
<feature type="chain" id="PRO_5002742640" description="LamG-like jellyroll fold domain-containing protein" evidence="1">
    <location>
        <begin position="22"/>
        <end position="875"/>
    </location>
</feature>
<dbReference type="GeneID" id="5891401"/>
<dbReference type="PANTHER" id="PTHR45869:SF8">
    <property type="entry name" value="LAMG-LIKE JELLYROLL FOLD DOMAIN-CONTAINING PROTEIN"/>
    <property type="match status" value="1"/>
</dbReference>
<dbReference type="AlphaFoldDB" id="A9V0M7"/>
<gene>
    <name evidence="2" type="ORF">MONBRDRAFT_8378</name>
</gene>
<proteinExistence type="predicted"/>
<dbReference type="InterPro" id="IPR013320">
    <property type="entry name" value="ConA-like_dom_sf"/>
</dbReference>
<dbReference type="RefSeq" id="XP_001746012.1">
    <property type="nucleotide sequence ID" value="XM_001745960.1"/>
</dbReference>
<evidence type="ECO:0000313" key="3">
    <source>
        <dbReference type="Proteomes" id="UP000001357"/>
    </source>
</evidence>
<sequence>MAVTRWGLLLGLAFLASPALAVDCTGNFEESNGQGGCQCMSGFAYRAGVCTITNEIVTEANKIVLKAADVVLRAPNSGRTSVMDTSIAESLRTLGDASSNSATRLDTIESSYVTLDTVRALEQSLHDLSNLSESFVDEVLLESLVPRIATNEMEDVVCQNSSDLRVIRYHLFGRHLEYCDQWRDTFYWHQMGLPVRCRYGNASSGVCHACIEGYVTARGGKSCVLQGDLLHLAFDDNLFDQSELGRDARFFGVSNDYTFGNNAYASADSTPYLRLNGNGEHIRVEPLTFGGDMSICVDVYYEETRWWSRILDFSASAEGSRESANFNIILSNVETSSRFNFEIYDGPDSVVQIQVADLLNVAYHQWAQLCVTANGGTYTAYANGNVTSIQSGPPVPWVRRFANYVGRSNWPGDADFHGYMDNLRIFSRALSTTDIAEMYADTRFPAPKDDYLFARYEFEGNALDSSGNGNDATPFNHLPFNAYQRRAPQGRYAMQFDGEDDYIVMPALSFDNAFGFCFHIRWYDLDFWSRVLDIHNAAGDGILLAHIANSETLQLAVQFPDDTPQSTLEVVDGWALARGAYQHYCFSMTNNTMAVYRQGRLLLSQSDKNPIGSRSYANAFIGKSAYDADATLGAEVDDLHIFKRGVAIEDVQRILCDGKATLDCVGLLGHWKFDGNVLDSSNNQWHGELVPVNQQVGSHFISDDAKQGTAALSFTGNNSYVQLPARRLGGANDVTFCVWAKFGNADEWERVFDFGDGDNTNRVYLARSSTNEEIIFDVRQGNGNNDVRGPLPSSSDYVHICASIDSDGGHLYVNGGLIQDNNAVPRLNLGDFTHNFVGKSLFDWDASTEGVMDDLRMYGYALSASEIKNLYNMYK</sequence>
<organism evidence="2 3">
    <name type="scientific">Monosiga brevicollis</name>
    <name type="common">Choanoflagellate</name>
    <dbReference type="NCBI Taxonomy" id="81824"/>
    <lineage>
        <taxon>Eukaryota</taxon>
        <taxon>Choanoflagellata</taxon>
        <taxon>Craspedida</taxon>
        <taxon>Salpingoecidae</taxon>
        <taxon>Monosiga</taxon>
    </lineage>
</organism>
<dbReference type="KEGG" id="mbr:MONBRDRAFT_8378"/>
<dbReference type="Pfam" id="PF13385">
    <property type="entry name" value="Laminin_G_3"/>
    <property type="match status" value="3"/>
</dbReference>